<evidence type="ECO:0000256" key="1">
    <source>
        <dbReference type="ARBA" id="ARBA00023015"/>
    </source>
</evidence>
<dbReference type="PANTHER" id="PTHR39515:SF2">
    <property type="entry name" value="HTH-TYPE TRANSCRIPTIONAL REGULATOR RV0880"/>
    <property type="match status" value="1"/>
</dbReference>
<dbReference type="SUPFAM" id="SSF46785">
    <property type="entry name" value="Winged helix' DNA-binding domain"/>
    <property type="match status" value="1"/>
</dbReference>
<dbReference type="InterPro" id="IPR000835">
    <property type="entry name" value="HTH_MarR-typ"/>
</dbReference>
<dbReference type="PRINTS" id="PR00598">
    <property type="entry name" value="HTHMARR"/>
</dbReference>
<evidence type="ECO:0000313" key="5">
    <source>
        <dbReference type="EMBL" id="GAF44228.1"/>
    </source>
</evidence>
<sequence>MYALRMITEQATAQVLREALRPIWRQLTAGRTISVGKIGVLAYLSKHGPTSASTLATAEKISPQAIANAVRELESLGLVARTPDEQDRRRIWIELTDAGRERLAQERSKGLDWLEQAIAERLTAEEKKTLDSVVPILHKLVDDAPVD</sequence>
<proteinExistence type="predicted"/>
<evidence type="ECO:0000256" key="3">
    <source>
        <dbReference type="ARBA" id="ARBA00023163"/>
    </source>
</evidence>
<dbReference type="Pfam" id="PF01047">
    <property type="entry name" value="MarR"/>
    <property type="match status" value="1"/>
</dbReference>
<dbReference type="PROSITE" id="PS01117">
    <property type="entry name" value="HTH_MARR_1"/>
    <property type="match status" value="1"/>
</dbReference>
<comment type="caution">
    <text evidence="5">The sequence shown here is derived from an EMBL/GenBank/DDBJ whole genome shotgun (WGS) entry which is preliminary data.</text>
</comment>
<dbReference type="AlphaFoldDB" id="X0PNP4"/>
<gene>
    <name evidence="5" type="ORF">RW1_012_00460</name>
</gene>
<evidence type="ECO:0000256" key="2">
    <source>
        <dbReference type="ARBA" id="ARBA00023125"/>
    </source>
</evidence>
<evidence type="ECO:0000259" key="4">
    <source>
        <dbReference type="PROSITE" id="PS50995"/>
    </source>
</evidence>
<keyword evidence="3" id="KW-0804">Transcription</keyword>
<dbReference type="PROSITE" id="PS50995">
    <property type="entry name" value="HTH_MARR_2"/>
    <property type="match status" value="1"/>
</dbReference>
<dbReference type="Proteomes" id="UP000019491">
    <property type="component" value="Unassembled WGS sequence"/>
</dbReference>
<protein>
    <submittedName>
        <fullName evidence="5">Putative MarR family transcriptional regulator</fullName>
    </submittedName>
</protein>
<dbReference type="GO" id="GO:0003677">
    <property type="term" value="F:DNA binding"/>
    <property type="evidence" value="ECO:0007669"/>
    <property type="project" value="UniProtKB-KW"/>
</dbReference>
<dbReference type="InterPro" id="IPR036390">
    <property type="entry name" value="WH_DNA-bd_sf"/>
</dbReference>
<dbReference type="GO" id="GO:0003700">
    <property type="term" value="F:DNA-binding transcription factor activity"/>
    <property type="evidence" value="ECO:0007669"/>
    <property type="project" value="InterPro"/>
</dbReference>
<feature type="domain" description="HTH marR-type" evidence="4">
    <location>
        <begin position="1"/>
        <end position="142"/>
    </location>
</feature>
<dbReference type="InterPro" id="IPR036388">
    <property type="entry name" value="WH-like_DNA-bd_sf"/>
</dbReference>
<evidence type="ECO:0000313" key="6">
    <source>
        <dbReference type="Proteomes" id="UP000019491"/>
    </source>
</evidence>
<keyword evidence="1" id="KW-0805">Transcription regulation</keyword>
<dbReference type="InterPro" id="IPR023187">
    <property type="entry name" value="Tscrpt_reg_MarR-type_CS"/>
</dbReference>
<dbReference type="InterPro" id="IPR052526">
    <property type="entry name" value="HTH-type_Bedaq_tolerance"/>
</dbReference>
<keyword evidence="6" id="KW-1185">Reference proteome</keyword>
<dbReference type="SMART" id="SM00347">
    <property type="entry name" value="HTH_MARR"/>
    <property type="match status" value="1"/>
</dbReference>
<organism evidence="5 6">
    <name type="scientific">Rhodococcus wratislaviensis NBRC 100605</name>
    <dbReference type="NCBI Taxonomy" id="1219028"/>
    <lineage>
        <taxon>Bacteria</taxon>
        <taxon>Bacillati</taxon>
        <taxon>Actinomycetota</taxon>
        <taxon>Actinomycetes</taxon>
        <taxon>Mycobacteriales</taxon>
        <taxon>Nocardiaceae</taxon>
        <taxon>Rhodococcus</taxon>
    </lineage>
</organism>
<name>X0PNP4_RHOWR</name>
<dbReference type="EMBL" id="BAWF01000012">
    <property type="protein sequence ID" value="GAF44228.1"/>
    <property type="molecule type" value="Genomic_DNA"/>
</dbReference>
<keyword evidence="2" id="KW-0238">DNA-binding</keyword>
<reference evidence="5 6" key="1">
    <citation type="submission" date="2014-02" db="EMBL/GenBank/DDBJ databases">
        <title>Whole genome shotgun sequence of Rhodococcus wratislaviensis NBRC 100605.</title>
        <authorList>
            <person name="Hosoyama A."/>
            <person name="Tsuchikane K."/>
            <person name="Yoshida I."/>
            <person name="Ohji S."/>
            <person name="Ichikawa N."/>
            <person name="Yamazoe A."/>
            <person name="Fujita N."/>
        </authorList>
    </citation>
    <scope>NUCLEOTIDE SEQUENCE [LARGE SCALE GENOMIC DNA]</scope>
    <source>
        <strain evidence="5 6">NBRC 100605</strain>
    </source>
</reference>
<dbReference type="PANTHER" id="PTHR39515">
    <property type="entry name" value="CONSERVED PROTEIN"/>
    <property type="match status" value="1"/>
</dbReference>
<dbReference type="Gene3D" id="1.10.10.10">
    <property type="entry name" value="Winged helix-like DNA-binding domain superfamily/Winged helix DNA-binding domain"/>
    <property type="match status" value="1"/>
</dbReference>
<dbReference type="Gene3D" id="1.10.287.100">
    <property type="match status" value="1"/>
</dbReference>
<accession>X0PNP4</accession>